<proteinExistence type="predicted"/>
<sequence>MTQAIKKRASEIKEIIGSYDSRLENFNNRTRNNKLNNKIILNYLFRNISFINNNN</sequence>
<dbReference type="EMBL" id="BARU01023015">
    <property type="protein sequence ID" value="GAH48621.1"/>
    <property type="molecule type" value="Genomic_DNA"/>
</dbReference>
<feature type="non-terminal residue" evidence="1">
    <location>
        <position position="55"/>
    </location>
</feature>
<name>X1FSH9_9ZZZZ</name>
<reference evidence="1" key="1">
    <citation type="journal article" date="2014" name="Front. Microbiol.">
        <title>High frequency of phylogenetically diverse reductive dehalogenase-homologous genes in deep subseafloor sedimentary metagenomes.</title>
        <authorList>
            <person name="Kawai M."/>
            <person name="Futagami T."/>
            <person name="Toyoda A."/>
            <person name="Takaki Y."/>
            <person name="Nishi S."/>
            <person name="Hori S."/>
            <person name="Arai W."/>
            <person name="Tsubouchi T."/>
            <person name="Morono Y."/>
            <person name="Uchiyama I."/>
            <person name="Ito T."/>
            <person name="Fujiyama A."/>
            <person name="Inagaki F."/>
            <person name="Takami H."/>
        </authorList>
    </citation>
    <scope>NUCLEOTIDE SEQUENCE</scope>
    <source>
        <strain evidence="1">Expedition CK06-06</strain>
    </source>
</reference>
<evidence type="ECO:0000313" key="1">
    <source>
        <dbReference type="EMBL" id="GAH48621.1"/>
    </source>
</evidence>
<dbReference type="AlphaFoldDB" id="X1FSH9"/>
<comment type="caution">
    <text evidence="1">The sequence shown here is derived from an EMBL/GenBank/DDBJ whole genome shotgun (WGS) entry which is preliminary data.</text>
</comment>
<organism evidence="1">
    <name type="scientific">marine sediment metagenome</name>
    <dbReference type="NCBI Taxonomy" id="412755"/>
    <lineage>
        <taxon>unclassified sequences</taxon>
        <taxon>metagenomes</taxon>
        <taxon>ecological metagenomes</taxon>
    </lineage>
</organism>
<gene>
    <name evidence="1" type="ORF">S03H2_37392</name>
</gene>
<accession>X1FSH9</accession>
<protein>
    <submittedName>
        <fullName evidence="1">Uncharacterized protein</fullName>
    </submittedName>
</protein>